<organism evidence="2">
    <name type="scientific">marine metagenome</name>
    <dbReference type="NCBI Taxonomy" id="408172"/>
    <lineage>
        <taxon>unclassified sequences</taxon>
        <taxon>metagenomes</taxon>
        <taxon>ecological metagenomes</taxon>
    </lineage>
</organism>
<dbReference type="Pfam" id="PF04214">
    <property type="entry name" value="DUF411"/>
    <property type="match status" value="1"/>
</dbReference>
<reference evidence="2" key="1">
    <citation type="submission" date="2018-05" db="EMBL/GenBank/DDBJ databases">
        <authorList>
            <person name="Lanie J.A."/>
            <person name="Ng W.-L."/>
            <person name="Kazmierczak K.M."/>
            <person name="Andrzejewski T.M."/>
            <person name="Davidsen T.M."/>
            <person name="Wayne K.J."/>
            <person name="Tettelin H."/>
            <person name="Glass J.I."/>
            <person name="Rusch D."/>
            <person name="Podicherti R."/>
            <person name="Tsui H.-C.T."/>
            <person name="Winkler M.E."/>
        </authorList>
    </citation>
    <scope>NUCLEOTIDE SEQUENCE</scope>
</reference>
<gene>
    <name evidence="2" type="ORF">METZ01_LOCUS19996</name>
</gene>
<feature type="transmembrane region" description="Helical" evidence="1">
    <location>
        <begin position="12"/>
        <end position="34"/>
    </location>
</feature>
<protein>
    <recommendedName>
        <fullName evidence="3">CopG protein</fullName>
    </recommendedName>
</protein>
<dbReference type="InterPro" id="IPR007332">
    <property type="entry name" value="DUF411"/>
</dbReference>
<keyword evidence="1" id="KW-0812">Transmembrane</keyword>
<keyword evidence="1" id="KW-0472">Membrane</keyword>
<accession>A0A381PJE0</accession>
<dbReference type="EMBL" id="UINC01001004">
    <property type="protein sequence ID" value="SUZ67142.1"/>
    <property type="molecule type" value="Genomic_DNA"/>
</dbReference>
<evidence type="ECO:0000256" key="1">
    <source>
        <dbReference type="SAM" id="Phobius"/>
    </source>
</evidence>
<sequence length="165" mass="18193">MGMTKNNRKQKNILLMIIAGLTVVILLLMSGLLIGDKAVQTPDIVVYKSQTCDCCSLWVEHLEENGFIVETHNQQNMNLIKLQLGGIPRNLQSCHTAKAGDYLIEGHVPADLIVRLLNEKPQIKGLAVPGMPMGSPGMEGPRNDPYDILAFKKDGNIQVYASRNQ</sequence>
<name>A0A381PJE0_9ZZZZ</name>
<dbReference type="AlphaFoldDB" id="A0A381PJE0"/>
<keyword evidence="1" id="KW-1133">Transmembrane helix</keyword>
<proteinExistence type="predicted"/>
<evidence type="ECO:0000313" key="2">
    <source>
        <dbReference type="EMBL" id="SUZ67142.1"/>
    </source>
</evidence>
<evidence type="ECO:0008006" key="3">
    <source>
        <dbReference type="Google" id="ProtNLM"/>
    </source>
</evidence>